<accession>A0A915A2Z8</accession>
<organism evidence="1 2">
    <name type="scientific">Parascaris univalens</name>
    <name type="common">Nematode worm</name>
    <dbReference type="NCBI Taxonomy" id="6257"/>
    <lineage>
        <taxon>Eukaryota</taxon>
        <taxon>Metazoa</taxon>
        <taxon>Ecdysozoa</taxon>
        <taxon>Nematoda</taxon>
        <taxon>Chromadorea</taxon>
        <taxon>Rhabditida</taxon>
        <taxon>Spirurina</taxon>
        <taxon>Ascaridomorpha</taxon>
        <taxon>Ascaridoidea</taxon>
        <taxon>Ascarididae</taxon>
        <taxon>Parascaris</taxon>
    </lineage>
</organism>
<dbReference type="AlphaFoldDB" id="A0A915A2Z8"/>
<reference evidence="2" key="1">
    <citation type="submission" date="2022-11" db="UniProtKB">
        <authorList>
            <consortium name="WormBaseParasite"/>
        </authorList>
    </citation>
    <scope>IDENTIFICATION</scope>
</reference>
<sequence length="81" mass="9436">MEYFKVECEKRSLMTSTQASAARRNIVNNVRHGRKEHHDQQCAIYESLRNEALRCYFAGHFLNCCACKKSANFFINIVTEC</sequence>
<name>A0A915A2Z8_PARUN</name>
<evidence type="ECO:0000313" key="1">
    <source>
        <dbReference type="Proteomes" id="UP000887569"/>
    </source>
</evidence>
<proteinExistence type="predicted"/>
<protein>
    <submittedName>
        <fullName evidence="2">Uncharacterized protein</fullName>
    </submittedName>
</protein>
<keyword evidence="1" id="KW-1185">Reference proteome</keyword>
<dbReference type="Proteomes" id="UP000887569">
    <property type="component" value="Unplaced"/>
</dbReference>
<evidence type="ECO:0000313" key="2">
    <source>
        <dbReference type="WBParaSite" id="PgE290_g002_t03"/>
    </source>
</evidence>
<dbReference type="WBParaSite" id="PgE290_g002_t03">
    <property type="protein sequence ID" value="PgE290_g002_t03"/>
    <property type="gene ID" value="PgE290_g002"/>
</dbReference>